<feature type="compositionally biased region" description="Low complexity" evidence="1">
    <location>
        <begin position="1347"/>
        <end position="1358"/>
    </location>
</feature>
<proteinExistence type="predicted"/>
<dbReference type="GO" id="GO:0000278">
    <property type="term" value="P:mitotic cell cycle"/>
    <property type="evidence" value="ECO:0007669"/>
    <property type="project" value="TreeGrafter"/>
</dbReference>
<feature type="region of interest" description="Disordered" evidence="1">
    <location>
        <begin position="1284"/>
        <end position="2165"/>
    </location>
</feature>
<protein>
    <recommendedName>
        <fullName evidence="7">SANT domain-containing protein</fullName>
    </recommendedName>
</protein>
<feature type="compositionally biased region" description="Basic and acidic residues" evidence="1">
    <location>
        <begin position="1806"/>
        <end position="1832"/>
    </location>
</feature>
<evidence type="ECO:0000313" key="5">
    <source>
        <dbReference type="EMBL" id="KAG8623142.1"/>
    </source>
</evidence>
<dbReference type="SMART" id="SM00717">
    <property type="entry name" value="SANT"/>
    <property type="match status" value="2"/>
</dbReference>
<feature type="compositionally biased region" description="Basic and acidic residues" evidence="1">
    <location>
        <begin position="1785"/>
        <end position="1797"/>
    </location>
</feature>
<feature type="region of interest" description="Disordered" evidence="1">
    <location>
        <begin position="906"/>
        <end position="932"/>
    </location>
</feature>
<feature type="domain" description="Myb-like" evidence="2">
    <location>
        <begin position="972"/>
        <end position="1014"/>
    </location>
</feature>
<feature type="compositionally biased region" description="Basic and acidic residues" evidence="1">
    <location>
        <begin position="854"/>
        <end position="864"/>
    </location>
</feature>
<feature type="compositionally biased region" description="Acidic residues" evidence="1">
    <location>
        <begin position="656"/>
        <end position="670"/>
    </location>
</feature>
<evidence type="ECO:0008006" key="7">
    <source>
        <dbReference type="Google" id="ProtNLM"/>
    </source>
</evidence>
<feature type="compositionally biased region" description="Basic and acidic residues" evidence="1">
    <location>
        <begin position="628"/>
        <end position="640"/>
    </location>
</feature>
<dbReference type="PROSITE" id="PS50090">
    <property type="entry name" value="MYB_LIKE"/>
    <property type="match status" value="1"/>
</dbReference>
<feature type="region of interest" description="Disordered" evidence="1">
    <location>
        <begin position="712"/>
        <end position="765"/>
    </location>
</feature>
<dbReference type="Proteomes" id="UP000809789">
    <property type="component" value="Unassembled WGS sequence"/>
</dbReference>
<feature type="compositionally biased region" description="Gly residues" evidence="1">
    <location>
        <begin position="2116"/>
        <end position="2130"/>
    </location>
</feature>
<organism evidence="5 6">
    <name type="scientific">Elsinoe batatas</name>
    <dbReference type="NCBI Taxonomy" id="2601811"/>
    <lineage>
        <taxon>Eukaryota</taxon>
        <taxon>Fungi</taxon>
        <taxon>Dikarya</taxon>
        <taxon>Ascomycota</taxon>
        <taxon>Pezizomycotina</taxon>
        <taxon>Dothideomycetes</taxon>
        <taxon>Dothideomycetidae</taxon>
        <taxon>Myriangiales</taxon>
        <taxon>Elsinoaceae</taxon>
        <taxon>Elsinoe</taxon>
    </lineage>
</organism>
<dbReference type="GO" id="GO:0000981">
    <property type="term" value="F:DNA-binding transcription factor activity, RNA polymerase II-specific"/>
    <property type="evidence" value="ECO:0007669"/>
    <property type="project" value="TreeGrafter"/>
</dbReference>
<feature type="compositionally biased region" description="Low complexity" evidence="1">
    <location>
        <begin position="1858"/>
        <end position="1867"/>
    </location>
</feature>
<name>A0A8K0KTC3_9PEZI</name>
<feature type="compositionally biased region" description="Pro residues" evidence="1">
    <location>
        <begin position="2013"/>
        <end position="2024"/>
    </location>
</feature>
<feature type="compositionally biased region" description="Pro residues" evidence="1">
    <location>
        <begin position="2154"/>
        <end position="2165"/>
    </location>
</feature>
<dbReference type="InterPro" id="IPR001005">
    <property type="entry name" value="SANT/Myb"/>
</dbReference>
<dbReference type="SUPFAM" id="SSF46689">
    <property type="entry name" value="Homeodomain-like"/>
    <property type="match status" value="2"/>
</dbReference>
<dbReference type="InterPro" id="IPR050560">
    <property type="entry name" value="MYB_TF"/>
</dbReference>
<feature type="compositionally biased region" description="Pro residues" evidence="1">
    <location>
        <begin position="1721"/>
        <end position="1731"/>
    </location>
</feature>
<dbReference type="GO" id="GO:0045944">
    <property type="term" value="P:positive regulation of transcription by RNA polymerase II"/>
    <property type="evidence" value="ECO:0007669"/>
    <property type="project" value="TreeGrafter"/>
</dbReference>
<feature type="compositionally biased region" description="Basic and acidic residues" evidence="1">
    <location>
        <begin position="2039"/>
        <end position="2051"/>
    </location>
</feature>
<keyword evidence="6" id="KW-1185">Reference proteome</keyword>
<dbReference type="GO" id="GO:0005634">
    <property type="term" value="C:nucleus"/>
    <property type="evidence" value="ECO:0007669"/>
    <property type="project" value="TreeGrafter"/>
</dbReference>
<feature type="compositionally biased region" description="Pro residues" evidence="1">
    <location>
        <begin position="1392"/>
        <end position="1412"/>
    </location>
</feature>
<feature type="domain" description="HTH myb-type" evidence="4">
    <location>
        <begin position="972"/>
        <end position="1018"/>
    </location>
</feature>
<dbReference type="EMBL" id="JAESVG020000010">
    <property type="protein sequence ID" value="KAG8623142.1"/>
    <property type="molecule type" value="Genomic_DNA"/>
</dbReference>
<dbReference type="PANTHER" id="PTHR45614">
    <property type="entry name" value="MYB PROTEIN-RELATED"/>
    <property type="match status" value="1"/>
</dbReference>
<accession>A0A8K0KTC3</accession>
<feature type="compositionally biased region" description="Basic and acidic residues" evidence="1">
    <location>
        <begin position="98"/>
        <end position="117"/>
    </location>
</feature>
<dbReference type="CDD" id="cd00167">
    <property type="entry name" value="SANT"/>
    <property type="match status" value="2"/>
</dbReference>
<sequence length="2165" mass="239659">MSQRYAQHDTRFDPRERSRSPPRFGERRQSGAYPPSFPPPGQRNPPLGPRGRGAPFNDGPDSRGPPPFGAGRDRPFNDFNDRRPRPPSPSRPRSPPRNFRDAPSPRELDTRVRRNSRDGPFSADPAFSDTSFASRSFPHGGFGGRGRGRGRGDFDRSRRPQFDDRPPFRQRSPPPRWGRDASREGREEWRTERPEEERWSAREPRDREGPWSRMSMGQQRFDTRSTGDSSSRPPTPSQANPSQPPTPSERPQPDMRMPLDRRASTSFLQRPEMGTPTEQAPRTDPFPARPRASSPPQAPSVPAFGAVNFGKPTPSHVPPPNVWRAPQEVRPPPSPAVPAVARVPSPVPKPVPTAPKALATSPKPSTVIPSGPVSPVQQRIPPEAPRGPRGLDSAASPSIPPAKQNPQPPTGPAAFREDRPAPPPFPSPALRDRQPLAPSSSSVPSPNFGSSSWSQPAPPTPKSSQSDVPIVHHSPPMGRSGPVIPSPDVRSRVEHTPPVPTGPRQQQSPLLTSPRVPPTAPKADRAPPTGPRVTNERGMNALTRAPERPPIASQRPVPPAGPRGGPQPWNPWQQRRMSRESVTPAKRDANGDEVARVPHASPNQLRAAPVPTQEDVKIQADGTQAAEAKSEQDTGRKDTGDNDDIGDPVEPASDSSSDDDGMDLDEEDFEMPTRKFEQRKAQLEAQMVDLSAREYRVTTPFEQIARIARITVDDLPDESEGSPEAEAPELDEEGSGVASGSTEDVDQDLLTPKEEEQEDVVMEDSDVLDRILPVRREPSPEIINLPYLNKEPSSPGERLQAHLTAQEKSKPALIEYFRNARERNDATEKDIIDQYADHYRECVDIARSLDEERAERERLERQKSADVGGEVESMAPPLETPTTEGSRRLHKYSSEYDMQKVLKESEEMARKEQEKQEKDAQRVRDSLEKEATCPPMYDEELLRRTIYKDTNNLRSPDQLVSIYGYQPPADDFTAEEHETFLQAFKERPKKWGEIAALLPGRTYQDCIHHYYAHKWDGRFRETKGKRRGRGPGRGRGGKVGARVRGAALMADLTRGEEDVPAPTTENGTNANGRPKRAAAVRGAAQEPQPESRGTSATPARKTAKTEGEEKPAKKRRTVGGDKANKRSRAQPLAVAGTEANTPQAGSPIKTDRELQFRSNELTNEEKARMDEANLLAGFQAGTTWPRPEPVQVYHTPAFFETSMPAPEPVERTRIPVVAATQRQSASSYWSVPEQTDFLKFLRYYGTDFGAIAAQMGTKTQTMVKNHYQRRIEGDQKEEFLTAAESANAKRSRGEDLGPPPTPTPIVKRRYDNPPTAGARPGTAQAEVLEEESGRFPTSAPPTGPIRTAPTPLQTALATVNAKAASQPPTRPGQAPGPRMGFFSESAIQRPVQQPPTSRPPPQPVQARPPPQNAAPQRDLDQSAWYQGLLQEQERAIKLQSETTRSDDRIPQLPHQNVYPQLAPQPPAQPEASRQVDEKPPSVPPPRPASGPMRNMLGSPATSIAAPPPILPPNQIHPGQNPSPPKMMAGFRPSSVPVPAPAQSPIQTPTLSVKPAEPRKTSNLASLLNTEPEEPRPAVKRMSDHGIQGNARPQSPANIQRNPTPTSSILGQRRDTFGSGAQPPRPMYERPAQSTPGPAPTQPKFESLWQGVAPARQNDWPPRQAQPPPPSASPGPNVFERQERFNPHRSSALGPLNTAARANPSPPPPFPHSRHGSFSAPGGPPQQPPPHSMPGYPMGGNPYSQAPPPHMSQHNSPVNQAPPGQPFHARRPSREEDYRAQAAEKWGYRPAERREYERPPLSTPSSLEREREAHYIRDRDAAARDREAREREAQYVAAAEARYRSNTGPPPPGPGIGGPPMSHPQGHPSAPPPQPLHATMSQPPPGYAQAPPAGPALRPDERYEQSFNMRDRETMFRQEQESYQREMRERETAYARDRELQRDRDLAIERERQDRELQRQRDFDRERQIHREREMSLREREREDWERERQRDMERRGEFHQPQGFPPQERREFPPPPPSAHPPQGPARERHDFAAPPREPFGREEAWRRPQFETRPPPSFGERQAMEDETRRRRDEEIRMMQREPYLPRSASGGSMASAQGYASAGPQGAPQQQQGPGSGQGMGLLPGQGPMGFRHPQGPPQGPGQGGQGQGMGAPPPGAPTGPRR</sequence>
<comment type="caution">
    <text evidence="5">The sequence shown here is derived from an EMBL/GenBank/DDBJ whole genome shotgun (WGS) entry which is preliminary data.</text>
</comment>
<feature type="compositionally biased region" description="Pro residues" evidence="1">
    <location>
        <begin position="86"/>
        <end position="95"/>
    </location>
</feature>
<feature type="compositionally biased region" description="Pro residues" evidence="1">
    <location>
        <begin position="1663"/>
        <end position="1672"/>
    </location>
</feature>
<feature type="region of interest" description="Disordered" evidence="1">
    <location>
        <begin position="854"/>
        <end position="894"/>
    </location>
</feature>
<evidence type="ECO:0000259" key="2">
    <source>
        <dbReference type="PROSITE" id="PS50090"/>
    </source>
</evidence>
<dbReference type="InterPro" id="IPR017884">
    <property type="entry name" value="SANT_dom"/>
</dbReference>
<dbReference type="InterPro" id="IPR009057">
    <property type="entry name" value="Homeodomain-like_sf"/>
</dbReference>
<feature type="compositionally biased region" description="Basic and acidic residues" evidence="1">
    <location>
        <begin position="1897"/>
        <end position="1998"/>
    </location>
</feature>
<dbReference type="Pfam" id="PF00249">
    <property type="entry name" value="Myb_DNA-binding"/>
    <property type="match status" value="2"/>
</dbReference>
<dbReference type="InterPro" id="IPR017930">
    <property type="entry name" value="Myb_dom"/>
</dbReference>
<evidence type="ECO:0000313" key="6">
    <source>
        <dbReference type="Proteomes" id="UP000809789"/>
    </source>
</evidence>
<evidence type="ECO:0000256" key="1">
    <source>
        <dbReference type="SAM" id="MobiDB-lite"/>
    </source>
</evidence>
<feature type="compositionally biased region" description="Polar residues" evidence="1">
    <location>
        <begin position="1590"/>
        <end position="1609"/>
    </location>
</feature>
<dbReference type="PROSITE" id="PS51293">
    <property type="entry name" value="SANT"/>
    <property type="match status" value="1"/>
</dbReference>
<feature type="compositionally biased region" description="Basic and acidic residues" evidence="1">
    <location>
        <begin position="906"/>
        <end position="931"/>
    </location>
</feature>
<feature type="compositionally biased region" description="Basic and acidic residues" evidence="1">
    <location>
        <begin position="585"/>
        <end position="596"/>
    </location>
</feature>
<feature type="compositionally biased region" description="Basic and acidic residues" evidence="1">
    <location>
        <begin position="150"/>
        <end position="167"/>
    </location>
</feature>
<reference evidence="5" key="1">
    <citation type="submission" date="2021-07" db="EMBL/GenBank/DDBJ databases">
        <title>Elsinoe batatas strain:CRI-CJ2 Genome sequencing and assembly.</title>
        <authorList>
            <person name="Huang L."/>
        </authorList>
    </citation>
    <scope>NUCLEOTIDE SEQUENCE</scope>
    <source>
        <strain evidence="5">CRI-CJ2</strain>
    </source>
</reference>
<feature type="compositionally biased region" description="Low complexity" evidence="1">
    <location>
        <begin position="435"/>
        <end position="455"/>
    </location>
</feature>
<feature type="compositionally biased region" description="Basic and acidic residues" evidence="1">
    <location>
        <begin position="251"/>
        <end position="263"/>
    </location>
</feature>
<dbReference type="PROSITE" id="PS51294">
    <property type="entry name" value="HTH_MYB"/>
    <property type="match status" value="1"/>
</dbReference>
<feature type="compositionally biased region" description="Gly residues" evidence="1">
    <location>
        <begin position="2143"/>
        <end position="2152"/>
    </location>
</feature>
<feature type="compositionally biased region" description="Basic and acidic residues" evidence="1">
    <location>
        <begin position="177"/>
        <end position="210"/>
    </location>
</feature>
<feature type="compositionally biased region" description="Polar residues" evidence="1">
    <location>
        <begin position="215"/>
        <end position="241"/>
    </location>
</feature>
<feature type="compositionally biased region" description="Low complexity" evidence="1">
    <location>
        <begin position="2089"/>
        <end position="2115"/>
    </location>
</feature>
<feature type="compositionally biased region" description="Basic and acidic residues" evidence="1">
    <location>
        <begin position="1"/>
        <end position="29"/>
    </location>
</feature>
<dbReference type="OrthoDB" id="10258692at2759"/>
<feature type="region of interest" description="Disordered" evidence="1">
    <location>
        <begin position="1"/>
        <end position="678"/>
    </location>
</feature>
<feature type="compositionally biased region" description="Basic and acidic residues" evidence="1">
    <location>
        <begin position="71"/>
        <end position="84"/>
    </location>
</feature>
<dbReference type="Gene3D" id="1.10.10.60">
    <property type="entry name" value="Homeodomain-like"/>
    <property type="match status" value="1"/>
</dbReference>
<feature type="compositionally biased region" description="Low complexity" evidence="1">
    <location>
        <begin position="285"/>
        <end position="304"/>
    </location>
</feature>
<dbReference type="GO" id="GO:0000978">
    <property type="term" value="F:RNA polymerase II cis-regulatory region sequence-specific DNA binding"/>
    <property type="evidence" value="ECO:0007669"/>
    <property type="project" value="TreeGrafter"/>
</dbReference>
<feature type="domain" description="SANT" evidence="3">
    <location>
        <begin position="967"/>
        <end position="1018"/>
    </location>
</feature>
<evidence type="ECO:0000259" key="3">
    <source>
        <dbReference type="PROSITE" id="PS51293"/>
    </source>
</evidence>
<feature type="region of interest" description="Disordered" evidence="1">
    <location>
        <begin position="1051"/>
        <end position="1148"/>
    </location>
</feature>
<feature type="compositionally biased region" description="Acidic residues" evidence="1">
    <location>
        <begin position="755"/>
        <end position="765"/>
    </location>
</feature>
<gene>
    <name evidence="5" type="ORF">KVT40_008118</name>
</gene>
<feature type="compositionally biased region" description="Basic and acidic residues" evidence="1">
    <location>
        <begin position="1572"/>
        <end position="1583"/>
    </location>
</feature>
<dbReference type="Gene3D" id="1.20.58.1880">
    <property type="match status" value="1"/>
</dbReference>
<evidence type="ECO:0000259" key="4">
    <source>
        <dbReference type="PROSITE" id="PS51294"/>
    </source>
</evidence>
<feature type="compositionally biased region" description="Acidic residues" evidence="1">
    <location>
        <begin position="714"/>
        <end position="734"/>
    </location>
</feature>
<feature type="compositionally biased region" description="Pro residues" evidence="1">
    <location>
        <begin position="35"/>
        <end position="48"/>
    </location>
</feature>
<dbReference type="PANTHER" id="PTHR45614:SF238">
    <property type="entry name" value="MYB-LIKE TRANSCRIPTION FACTOR (EUROFUNG)"/>
    <property type="match status" value="1"/>
</dbReference>
<feature type="compositionally biased region" description="Basic and acidic residues" evidence="1">
    <location>
        <begin position="2063"/>
        <end position="2081"/>
    </location>
</feature>